<dbReference type="InterPro" id="IPR038765">
    <property type="entry name" value="Papain-like_cys_pep_sf"/>
</dbReference>
<evidence type="ECO:0000313" key="3">
    <source>
        <dbReference type="EMBL" id="HIQ78389.1"/>
    </source>
</evidence>
<feature type="compositionally biased region" description="Acidic residues" evidence="1">
    <location>
        <begin position="382"/>
        <end position="397"/>
    </location>
</feature>
<dbReference type="EMBL" id="DVGA01000041">
    <property type="protein sequence ID" value="HIQ78389.1"/>
    <property type="molecule type" value="Genomic_DNA"/>
</dbReference>
<dbReference type="Pfam" id="PF01841">
    <property type="entry name" value="Transglut_core"/>
    <property type="match status" value="1"/>
</dbReference>
<sequence>MRGHSRRLAALLAAVILLLPLAGCASVFDKEYFASSDYEYVRPTAGSDGAITVTSYTTLRLAISALITQHEESGTLDLSAYSGEDISDDLAAACNSVSRQTALGSYSVDYISYDVNTIVGYTEAQIYIYYKRSQEEIDSIISVATSAGLYSSIADAVESMSPGLVVLVSATDVDQDEAESYVTEAYMSNPLACVVKPTATVDVYSGLGMQRIYDVRIDYPSGDRELEEMHGDLNEAAARLAARVTSEGDAYRALQAASLLVEECSSRENGGGHTAYDALVVGEADCEGMALAYKALCDTLGIGCQVVEGRFDRTEHYWNIVTLDGSSYHVDTSRAAEFGLANTFLRSDAEMWGGYWWDIAEYPECSGPLSYASLTEQTSAEPSEEPAAEETPADETAEPAAEG</sequence>
<evidence type="ECO:0000256" key="1">
    <source>
        <dbReference type="SAM" id="MobiDB-lite"/>
    </source>
</evidence>
<dbReference type="Proteomes" id="UP000824262">
    <property type="component" value="Unassembled WGS sequence"/>
</dbReference>
<accession>A0A9D0ZFG7</accession>
<dbReference type="SUPFAM" id="SSF54001">
    <property type="entry name" value="Cysteine proteinases"/>
    <property type="match status" value="1"/>
</dbReference>
<proteinExistence type="predicted"/>
<feature type="domain" description="Transglutaminase-like" evidence="2">
    <location>
        <begin position="240"/>
        <end position="328"/>
    </location>
</feature>
<dbReference type="InterPro" id="IPR002931">
    <property type="entry name" value="Transglutaminase-like"/>
</dbReference>
<reference evidence="3" key="1">
    <citation type="submission" date="2020-10" db="EMBL/GenBank/DDBJ databases">
        <authorList>
            <person name="Gilroy R."/>
        </authorList>
    </citation>
    <scope>NUCLEOTIDE SEQUENCE</scope>
    <source>
        <strain evidence="3">ChiBcolR7-354</strain>
    </source>
</reference>
<gene>
    <name evidence="3" type="ORF">IAB77_03925</name>
</gene>
<comment type="caution">
    <text evidence="3">The sequence shown here is derived from an EMBL/GenBank/DDBJ whole genome shotgun (WGS) entry which is preliminary data.</text>
</comment>
<evidence type="ECO:0000259" key="2">
    <source>
        <dbReference type="Pfam" id="PF01841"/>
    </source>
</evidence>
<protein>
    <recommendedName>
        <fullName evidence="2">Transglutaminase-like domain-containing protein</fullName>
    </recommendedName>
</protein>
<dbReference type="AlphaFoldDB" id="A0A9D0ZFG7"/>
<feature type="region of interest" description="Disordered" evidence="1">
    <location>
        <begin position="373"/>
        <end position="403"/>
    </location>
</feature>
<reference evidence="3" key="2">
    <citation type="journal article" date="2021" name="PeerJ">
        <title>Extensive microbial diversity within the chicken gut microbiome revealed by metagenomics and culture.</title>
        <authorList>
            <person name="Gilroy R."/>
            <person name="Ravi A."/>
            <person name="Getino M."/>
            <person name="Pursley I."/>
            <person name="Horton D.L."/>
            <person name="Alikhan N.F."/>
            <person name="Baker D."/>
            <person name="Gharbi K."/>
            <person name="Hall N."/>
            <person name="Watson M."/>
            <person name="Adriaenssens E.M."/>
            <person name="Foster-Nyarko E."/>
            <person name="Jarju S."/>
            <person name="Secka A."/>
            <person name="Antonio M."/>
            <person name="Oren A."/>
            <person name="Chaudhuri R.R."/>
            <person name="La Ragione R."/>
            <person name="Hildebrand F."/>
            <person name="Pallen M.J."/>
        </authorList>
    </citation>
    <scope>NUCLEOTIDE SEQUENCE</scope>
    <source>
        <strain evidence="3">ChiBcolR7-354</strain>
    </source>
</reference>
<evidence type="ECO:0000313" key="4">
    <source>
        <dbReference type="Proteomes" id="UP000824262"/>
    </source>
</evidence>
<name>A0A9D0ZFG7_9FIRM</name>
<organism evidence="3 4">
    <name type="scientific">Candidatus Scatomorpha intestinavium</name>
    <dbReference type="NCBI Taxonomy" id="2840922"/>
    <lineage>
        <taxon>Bacteria</taxon>
        <taxon>Bacillati</taxon>
        <taxon>Bacillota</taxon>
        <taxon>Clostridia</taxon>
        <taxon>Eubacteriales</taxon>
        <taxon>Candidatus Scatomorpha</taxon>
    </lineage>
</organism>